<dbReference type="EMBL" id="JBHSDV010000004">
    <property type="protein sequence ID" value="MFC4388654.1"/>
    <property type="molecule type" value="Genomic_DNA"/>
</dbReference>
<dbReference type="Gene3D" id="1.20.1500.10">
    <property type="entry name" value="YheA/YmcA-like"/>
    <property type="match status" value="1"/>
</dbReference>
<dbReference type="Pfam" id="PF06133">
    <property type="entry name" value="Com_YlbF"/>
    <property type="match status" value="1"/>
</dbReference>
<evidence type="ECO:0000256" key="2">
    <source>
        <dbReference type="SAM" id="Coils"/>
    </source>
</evidence>
<dbReference type="SUPFAM" id="SSF158622">
    <property type="entry name" value="YheA/YmcA-like"/>
    <property type="match status" value="1"/>
</dbReference>
<evidence type="ECO:0000256" key="1">
    <source>
        <dbReference type="HAMAP-Rule" id="MF_01526"/>
    </source>
</evidence>
<dbReference type="InterPro" id="IPR023378">
    <property type="entry name" value="YheA/YmcA-like_dom_sf"/>
</dbReference>
<gene>
    <name evidence="3" type="ORF">ACFOZ1_12715</name>
</gene>
<dbReference type="HAMAP" id="MF_01526">
    <property type="entry name" value="UPF0342"/>
    <property type="match status" value="1"/>
</dbReference>
<reference evidence="4" key="1">
    <citation type="journal article" date="2019" name="Int. J. Syst. Evol. Microbiol.">
        <title>The Global Catalogue of Microorganisms (GCM) 10K type strain sequencing project: providing services to taxonomists for standard genome sequencing and annotation.</title>
        <authorList>
            <consortium name="The Broad Institute Genomics Platform"/>
            <consortium name="The Broad Institute Genome Sequencing Center for Infectious Disease"/>
            <person name="Wu L."/>
            <person name="Ma J."/>
        </authorList>
    </citation>
    <scope>NUCLEOTIDE SEQUENCE [LARGE SCALE GENOMIC DNA]</scope>
    <source>
        <strain evidence="4">KACC 14058</strain>
    </source>
</reference>
<evidence type="ECO:0000313" key="3">
    <source>
        <dbReference type="EMBL" id="MFC4388654.1"/>
    </source>
</evidence>
<keyword evidence="2" id="KW-0175">Coiled coil</keyword>
<dbReference type="RefSeq" id="WP_390199852.1">
    <property type="nucleotide sequence ID" value="NZ_JBHSDV010000004.1"/>
</dbReference>
<accession>A0ABV8VY92</accession>
<name>A0ABV8VY92_9BACI</name>
<comment type="similarity">
    <text evidence="1">Belongs to the UPF0342 family.</text>
</comment>
<keyword evidence="4" id="KW-1185">Reference proteome</keyword>
<feature type="coiled-coil region" evidence="2">
    <location>
        <begin position="49"/>
        <end position="79"/>
    </location>
</feature>
<sequence length="114" mass="13359">MSNIQESAHQLEVAIQESDEFKDLKAAYEKVMNEPSSREMFDNFRNVQLELQQKQMQGLEITEEEVEKAKSVVELVQQHEDISKLMEQEQRVNMLINDISRTITKPLEELYSAE</sequence>
<comment type="caution">
    <text evidence="3">The sequence shown here is derived from an EMBL/GenBank/DDBJ whole genome shotgun (WGS) entry which is preliminary data.</text>
</comment>
<dbReference type="Proteomes" id="UP001595880">
    <property type="component" value="Unassembled WGS sequence"/>
</dbReference>
<dbReference type="InterPro" id="IPR010368">
    <property type="entry name" value="Com_YlbF"/>
</dbReference>
<proteinExistence type="inferred from homology"/>
<organism evidence="3 4">
    <name type="scientific">Gracilibacillus marinus</name>
    <dbReference type="NCBI Taxonomy" id="630535"/>
    <lineage>
        <taxon>Bacteria</taxon>
        <taxon>Bacillati</taxon>
        <taxon>Bacillota</taxon>
        <taxon>Bacilli</taxon>
        <taxon>Bacillales</taxon>
        <taxon>Bacillaceae</taxon>
        <taxon>Gracilibacillus</taxon>
    </lineage>
</organism>
<evidence type="ECO:0000313" key="4">
    <source>
        <dbReference type="Proteomes" id="UP001595880"/>
    </source>
</evidence>
<protein>
    <recommendedName>
        <fullName evidence="1">UPF0342 protein ACFOZ1_12715</fullName>
    </recommendedName>
</protein>